<feature type="domain" description="Endonuclease/exonuclease/phosphatase" evidence="9">
    <location>
        <begin position="15"/>
        <end position="228"/>
    </location>
</feature>
<dbReference type="Pfam" id="PF03372">
    <property type="entry name" value="Exo_endo_phos"/>
    <property type="match status" value="1"/>
</dbReference>
<proteinExistence type="predicted"/>
<dbReference type="GO" id="GO:0006281">
    <property type="term" value="P:DNA repair"/>
    <property type="evidence" value="ECO:0007669"/>
    <property type="project" value="UniProtKB-KW"/>
</dbReference>
<dbReference type="PANTHER" id="PTHR15822">
    <property type="entry name" value="TRAF AND TNF RECEPTOR-ASSOCIATED PROTEIN"/>
    <property type="match status" value="1"/>
</dbReference>
<evidence type="ECO:0000313" key="10">
    <source>
        <dbReference type="EMBL" id="TNM31234.1"/>
    </source>
</evidence>
<evidence type="ECO:0000256" key="2">
    <source>
        <dbReference type="ARBA" id="ARBA00001946"/>
    </source>
</evidence>
<keyword evidence="5" id="KW-0227">DNA damage</keyword>
<accession>A0A5C4V5P1</accession>
<keyword evidence="6" id="KW-0378">Hydrolase</keyword>
<comment type="cofactor">
    <cofactor evidence="1">
        <name>Mn(2+)</name>
        <dbReference type="ChEBI" id="CHEBI:29035"/>
    </cofactor>
</comment>
<evidence type="ECO:0000313" key="11">
    <source>
        <dbReference type="Proteomes" id="UP000311713"/>
    </source>
</evidence>
<dbReference type="AlphaFoldDB" id="A0A5C4V5P1"/>
<organism evidence="10 11">
    <name type="scientific">Streptomyces sedi</name>
    <dbReference type="NCBI Taxonomy" id="555059"/>
    <lineage>
        <taxon>Bacteria</taxon>
        <taxon>Bacillati</taxon>
        <taxon>Actinomycetota</taxon>
        <taxon>Actinomycetes</taxon>
        <taxon>Kitasatosporales</taxon>
        <taxon>Streptomycetaceae</taxon>
        <taxon>Streptomyces</taxon>
    </lineage>
</organism>
<keyword evidence="8" id="KW-0234">DNA repair</keyword>
<comment type="cofactor">
    <cofactor evidence="2">
        <name>Mg(2+)</name>
        <dbReference type="ChEBI" id="CHEBI:18420"/>
    </cofactor>
</comment>
<keyword evidence="11" id="KW-1185">Reference proteome</keyword>
<keyword evidence="4" id="KW-0479">Metal-binding</keyword>
<dbReference type="Proteomes" id="UP000311713">
    <property type="component" value="Unassembled WGS sequence"/>
</dbReference>
<dbReference type="EMBL" id="VDGT01000006">
    <property type="protein sequence ID" value="TNM31234.1"/>
    <property type="molecule type" value="Genomic_DNA"/>
</dbReference>
<dbReference type="SUPFAM" id="SSF56219">
    <property type="entry name" value="DNase I-like"/>
    <property type="match status" value="1"/>
</dbReference>
<evidence type="ECO:0000256" key="8">
    <source>
        <dbReference type="ARBA" id="ARBA00023204"/>
    </source>
</evidence>
<dbReference type="InterPro" id="IPR005135">
    <property type="entry name" value="Endo/exonuclease/phosphatase"/>
</dbReference>
<dbReference type="GO" id="GO:0016787">
    <property type="term" value="F:hydrolase activity"/>
    <property type="evidence" value="ECO:0007669"/>
    <property type="project" value="UniProtKB-KW"/>
</dbReference>
<keyword evidence="7" id="KW-0460">Magnesium</keyword>
<dbReference type="OrthoDB" id="3820230at2"/>
<dbReference type="GO" id="GO:0046872">
    <property type="term" value="F:metal ion binding"/>
    <property type="evidence" value="ECO:0007669"/>
    <property type="project" value="UniProtKB-KW"/>
</dbReference>
<sequence>MSGRGRTVSVKVRLLSYNVRSLRDDPHALVRVIRACAPDVVCLQEAPRFFRWRKHAADLARRTGLVTVTGGAPSCGTMILSGLRAAVERTEETTFPLVRGEHRRGLAVAGLRFGREARLSVVSCHLSLRDAERRAQGEELLERVAAFDTPAVVAGDINERPTGATFRRLAGALTDARERAPVGGEFTFPAAAPRRRIDGVFCSDGVTALSCGVPTAPDSDDLAAASDHLPVLAVLSL</sequence>
<keyword evidence="10" id="KW-0255">Endonuclease</keyword>
<dbReference type="PANTHER" id="PTHR15822:SF4">
    <property type="entry name" value="TYROSYL-DNA PHOSPHODIESTERASE 2"/>
    <property type="match status" value="1"/>
</dbReference>
<evidence type="ECO:0000259" key="9">
    <source>
        <dbReference type="Pfam" id="PF03372"/>
    </source>
</evidence>
<protein>
    <submittedName>
        <fullName evidence="10">Endonuclease</fullName>
    </submittedName>
</protein>
<evidence type="ECO:0000256" key="6">
    <source>
        <dbReference type="ARBA" id="ARBA00022801"/>
    </source>
</evidence>
<gene>
    <name evidence="10" type="ORF">FH715_10230</name>
</gene>
<reference evidence="10 11" key="1">
    <citation type="submission" date="2019-06" db="EMBL/GenBank/DDBJ databases">
        <title>Draft genome of Streptomyces sedi sp. JCM16909.</title>
        <authorList>
            <person name="Klykleung N."/>
            <person name="Tanasupawat S."/>
            <person name="Kudo T."/>
            <person name="Yuki M."/>
            <person name="Ohkuma M."/>
        </authorList>
    </citation>
    <scope>NUCLEOTIDE SEQUENCE [LARGE SCALE GENOMIC DNA]</scope>
    <source>
        <strain evidence="10 11">JCM 16909</strain>
    </source>
</reference>
<keyword evidence="3" id="KW-0540">Nuclease</keyword>
<evidence type="ECO:0000256" key="7">
    <source>
        <dbReference type="ARBA" id="ARBA00022842"/>
    </source>
</evidence>
<name>A0A5C4V5P1_9ACTN</name>
<evidence type="ECO:0000256" key="1">
    <source>
        <dbReference type="ARBA" id="ARBA00001936"/>
    </source>
</evidence>
<comment type="caution">
    <text evidence="10">The sequence shown here is derived from an EMBL/GenBank/DDBJ whole genome shotgun (WGS) entry which is preliminary data.</text>
</comment>
<dbReference type="GO" id="GO:0004519">
    <property type="term" value="F:endonuclease activity"/>
    <property type="evidence" value="ECO:0007669"/>
    <property type="project" value="UniProtKB-KW"/>
</dbReference>
<dbReference type="InterPro" id="IPR051547">
    <property type="entry name" value="TDP2-like"/>
</dbReference>
<evidence type="ECO:0000256" key="3">
    <source>
        <dbReference type="ARBA" id="ARBA00022722"/>
    </source>
</evidence>
<evidence type="ECO:0000256" key="5">
    <source>
        <dbReference type="ARBA" id="ARBA00022763"/>
    </source>
</evidence>
<evidence type="ECO:0000256" key="4">
    <source>
        <dbReference type="ARBA" id="ARBA00022723"/>
    </source>
</evidence>
<dbReference type="InterPro" id="IPR036691">
    <property type="entry name" value="Endo/exonu/phosph_ase_sf"/>
</dbReference>
<dbReference type="Gene3D" id="3.60.10.10">
    <property type="entry name" value="Endonuclease/exonuclease/phosphatase"/>
    <property type="match status" value="1"/>
</dbReference>